<proteinExistence type="predicted"/>
<dbReference type="EMBL" id="JBHTEY010000004">
    <property type="protein sequence ID" value="MFC7614460.1"/>
    <property type="molecule type" value="Genomic_DNA"/>
</dbReference>
<accession>A0ABW2TL40</accession>
<protein>
    <submittedName>
        <fullName evidence="1">Uncharacterized protein</fullName>
    </submittedName>
</protein>
<sequence length="52" mass="5170">MVKVIAAIGALAHEEVGSGDPLDGLPHLALVAVAGLLACAGVAQRTRSHIAE</sequence>
<keyword evidence="2" id="KW-1185">Reference proteome</keyword>
<dbReference type="Proteomes" id="UP001596512">
    <property type="component" value="Unassembled WGS sequence"/>
</dbReference>
<reference evidence="2" key="1">
    <citation type="journal article" date="2019" name="Int. J. Syst. Evol. Microbiol.">
        <title>The Global Catalogue of Microorganisms (GCM) 10K type strain sequencing project: providing services to taxonomists for standard genome sequencing and annotation.</title>
        <authorList>
            <consortium name="The Broad Institute Genomics Platform"/>
            <consortium name="The Broad Institute Genome Sequencing Center for Infectious Disease"/>
            <person name="Wu L."/>
            <person name="Ma J."/>
        </authorList>
    </citation>
    <scope>NUCLEOTIDE SEQUENCE [LARGE SCALE GENOMIC DNA]</scope>
    <source>
        <strain evidence="2">JCM 17695</strain>
    </source>
</reference>
<evidence type="ECO:0000313" key="1">
    <source>
        <dbReference type="EMBL" id="MFC7614460.1"/>
    </source>
</evidence>
<comment type="caution">
    <text evidence="1">The sequence shown here is derived from an EMBL/GenBank/DDBJ whole genome shotgun (WGS) entry which is preliminary data.</text>
</comment>
<gene>
    <name evidence="1" type="ORF">ACFQV2_13945</name>
</gene>
<evidence type="ECO:0000313" key="2">
    <source>
        <dbReference type="Proteomes" id="UP001596512"/>
    </source>
</evidence>
<name>A0ABW2TL40_9PSEU</name>
<organism evidence="1 2">
    <name type="scientific">Actinokineospora soli</name>
    <dbReference type="NCBI Taxonomy" id="1048753"/>
    <lineage>
        <taxon>Bacteria</taxon>
        <taxon>Bacillati</taxon>
        <taxon>Actinomycetota</taxon>
        <taxon>Actinomycetes</taxon>
        <taxon>Pseudonocardiales</taxon>
        <taxon>Pseudonocardiaceae</taxon>
        <taxon>Actinokineospora</taxon>
    </lineage>
</organism>